<evidence type="ECO:0000313" key="1">
    <source>
        <dbReference type="EMBL" id="KAL1603117.1"/>
    </source>
</evidence>
<dbReference type="Pfam" id="PF00106">
    <property type="entry name" value="adh_short"/>
    <property type="match status" value="1"/>
</dbReference>
<dbReference type="CDD" id="cd05233">
    <property type="entry name" value="SDR_c"/>
    <property type="match status" value="1"/>
</dbReference>
<keyword evidence="2" id="KW-1185">Reference proteome</keyword>
<accession>A0ABR3RGV5</accession>
<dbReference type="SUPFAM" id="SSF51735">
    <property type="entry name" value="NAD(P)-binding Rossmann-fold domains"/>
    <property type="match status" value="1"/>
</dbReference>
<dbReference type="InterPro" id="IPR036291">
    <property type="entry name" value="NAD(P)-bd_dom_sf"/>
</dbReference>
<dbReference type="EMBL" id="JAKIXB020000013">
    <property type="protein sequence ID" value="KAL1603117.1"/>
    <property type="molecule type" value="Genomic_DNA"/>
</dbReference>
<dbReference type="PANTHER" id="PTHR42820:SF1">
    <property type="entry name" value="SHORT-CHAIN DEHYDROGENASE_REDUCTASE FAMILY PROTEIN"/>
    <property type="match status" value="1"/>
</dbReference>
<evidence type="ECO:0000313" key="2">
    <source>
        <dbReference type="Proteomes" id="UP001521222"/>
    </source>
</evidence>
<reference evidence="1 2" key="1">
    <citation type="submission" date="2024-02" db="EMBL/GenBank/DDBJ databases">
        <title>De novo assembly and annotation of 12 fungi associated with fruit tree decline syndrome in Ontario, Canada.</title>
        <authorList>
            <person name="Sulman M."/>
            <person name="Ellouze W."/>
            <person name="Ilyukhin E."/>
        </authorList>
    </citation>
    <scope>NUCLEOTIDE SEQUENCE [LARGE SCALE GENOMIC DNA]</scope>
    <source>
        <strain evidence="1 2">M97-236</strain>
    </source>
</reference>
<organism evidence="1 2">
    <name type="scientific">Nothophoma quercina</name>
    <dbReference type="NCBI Taxonomy" id="749835"/>
    <lineage>
        <taxon>Eukaryota</taxon>
        <taxon>Fungi</taxon>
        <taxon>Dikarya</taxon>
        <taxon>Ascomycota</taxon>
        <taxon>Pezizomycotina</taxon>
        <taxon>Dothideomycetes</taxon>
        <taxon>Pleosporomycetidae</taxon>
        <taxon>Pleosporales</taxon>
        <taxon>Pleosporineae</taxon>
        <taxon>Didymellaceae</taxon>
        <taxon>Nothophoma</taxon>
    </lineage>
</organism>
<dbReference type="Proteomes" id="UP001521222">
    <property type="component" value="Unassembled WGS sequence"/>
</dbReference>
<dbReference type="Gene3D" id="3.40.50.720">
    <property type="entry name" value="NAD(P)-binding Rossmann-like Domain"/>
    <property type="match status" value="1"/>
</dbReference>
<dbReference type="PANTHER" id="PTHR42820">
    <property type="entry name" value="SHORT-CHAIN DEHYDROGENASE REDUCTASE"/>
    <property type="match status" value="1"/>
</dbReference>
<dbReference type="InterPro" id="IPR002347">
    <property type="entry name" value="SDR_fam"/>
</dbReference>
<gene>
    <name evidence="1" type="ORF">SLS59_004775</name>
</gene>
<comment type="caution">
    <text evidence="1">The sequence shown here is derived from an EMBL/GenBank/DDBJ whole genome shotgun (WGS) entry which is preliminary data.</text>
</comment>
<protein>
    <submittedName>
        <fullName evidence="1">Uncharacterized protein</fullName>
    </submittedName>
</protein>
<name>A0ABR3RGV5_9PLEO</name>
<dbReference type="PRINTS" id="PR00081">
    <property type="entry name" value="GDHRDH"/>
</dbReference>
<sequence>MSLFGPAEVAFVTGAASGIGRATALQFVADGIRQIFFVDISMKGLDETVALIETKFRETKVEWTTADVSIATNVDYVVSEPVKAFGRIDYCVNSAGTGGPFGRITEQDERTLDKTFNINVKGIWLCERAQIAQMLKQDLRLLK</sequence>
<proteinExistence type="predicted"/>